<sequence length="100" mass="11481">MRRLLLALLLLTVTILGVRHDLTIGTLQIPSVQKSHVDVIVESGQTYTTIIQQLHIPEEITEEQVLHDFLLLNDSKDPEELQAGSIYRFPIYDIHRPIEQ</sequence>
<organism evidence="1 2">
    <name type="scientific">Paenalkalicoccus suaedae</name>
    <dbReference type="NCBI Taxonomy" id="2592382"/>
    <lineage>
        <taxon>Bacteria</taxon>
        <taxon>Bacillati</taxon>
        <taxon>Bacillota</taxon>
        <taxon>Bacilli</taxon>
        <taxon>Bacillales</taxon>
        <taxon>Bacillaceae</taxon>
        <taxon>Paenalkalicoccus</taxon>
    </lineage>
</organism>
<gene>
    <name evidence="1" type="ORF">FLK61_29650</name>
</gene>
<dbReference type="Proteomes" id="UP000318138">
    <property type="component" value="Chromosome"/>
</dbReference>
<evidence type="ECO:0000313" key="1">
    <source>
        <dbReference type="EMBL" id="QKS70893.1"/>
    </source>
</evidence>
<dbReference type="RefSeq" id="WP_176008930.1">
    <property type="nucleotide sequence ID" value="NZ_CP041372.2"/>
</dbReference>
<dbReference type="KEGG" id="psua:FLK61_29650"/>
<proteinExistence type="predicted"/>
<dbReference type="AlphaFoldDB" id="A0A859FC15"/>
<evidence type="ECO:0000313" key="2">
    <source>
        <dbReference type="Proteomes" id="UP000318138"/>
    </source>
</evidence>
<keyword evidence="2" id="KW-1185">Reference proteome</keyword>
<reference evidence="2" key="1">
    <citation type="submission" date="2019-07" db="EMBL/GenBank/DDBJ databases">
        <title>Bacillus alkalisoli sp. nov. isolated from saline soil.</title>
        <authorList>
            <person name="Sun J.-Q."/>
            <person name="Xu L."/>
        </authorList>
    </citation>
    <scope>NUCLEOTIDE SEQUENCE [LARGE SCALE GENOMIC DNA]</scope>
    <source>
        <strain evidence="2">M4U3P1</strain>
    </source>
</reference>
<name>A0A859FC15_9BACI</name>
<dbReference type="EMBL" id="CP041372">
    <property type="protein sequence ID" value="QKS70893.1"/>
    <property type="molecule type" value="Genomic_DNA"/>
</dbReference>
<accession>A0A859FC15</accession>
<evidence type="ECO:0008006" key="3">
    <source>
        <dbReference type="Google" id="ProtNLM"/>
    </source>
</evidence>
<protein>
    <recommendedName>
        <fullName evidence="3">LysM domain-containing protein</fullName>
    </recommendedName>
</protein>